<dbReference type="GO" id="GO:0005829">
    <property type="term" value="C:cytosol"/>
    <property type="evidence" value="ECO:0007669"/>
    <property type="project" value="TreeGrafter"/>
</dbReference>
<proteinExistence type="predicted"/>
<dbReference type="Gene3D" id="3.30.420.10">
    <property type="entry name" value="Ribonuclease H-like superfamily/Ribonuclease H"/>
    <property type="match status" value="1"/>
</dbReference>
<dbReference type="InterPro" id="IPR036397">
    <property type="entry name" value="RNaseH_sf"/>
</dbReference>
<dbReference type="InterPro" id="IPR013520">
    <property type="entry name" value="Ribonucl_H"/>
</dbReference>
<feature type="domain" description="Exonuclease" evidence="1">
    <location>
        <begin position="4"/>
        <end position="171"/>
    </location>
</feature>
<dbReference type="SMART" id="SM00479">
    <property type="entry name" value="EXOIII"/>
    <property type="match status" value="1"/>
</dbReference>
<dbReference type="GO" id="GO:0008408">
    <property type="term" value="F:3'-5' exonuclease activity"/>
    <property type="evidence" value="ECO:0007669"/>
    <property type="project" value="TreeGrafter"/>
</dbReference>
<dbReference type="PANTHER" id="PTHR30231">
    <property type="entry name" value="DNA POLYMERASE III SUBUNIT EPSILON"/>
    <property type="match status" value="1"/>
</dbReference>
<dbReference type="PANTHER" id="PTHR30231:SF42">
    <property type="entry name" value="EXONUCLEASE"/>
    <property type="match status" value="1"/>
</dbReference>
<name>A0A6J5YXU3_9ZZZZ</name>
<gene>
    <name evidence="2" type="ORF">UFOPK3522_00066</name>
</gene>
<reference evidence="2" key="1">
    <citation type="submission" date="2020-05" db="EMBL/GenBank/DDBJ databases">
        <authorList>
            <person name="Chiriac C."/>
            <person name="Salcher M."/>
            <person name="Ghai R."/>
            <person name="Kavagutti S V."/>
        </authorList>
    </citation>
    <scope>NUCLEOTIDE SEQUENCE</scope>
</reference>
<dbReference type="GO" id="GO:0003676">
    <property type="term" value="F:nucleic acid binding"/>
    <property type="evidence" value="ECO:0007669"/>
    <property type="project" value="InterPro"/>
</dbReference>
<evidence type="ECO:0000313" key="2">
    <source>
        <dbReference type="EMBL" id="CAB4334306.1"/>
    </source>
</evidence>
<accession>A0A6J5YXU3</accession>
<evidence type="ECO:0000259" key="1">
    <source>
        <dbReference type="SMART" id="SM00479"/>
    </source>
</evidence>
<protein>
    <submittedName>
        <fullName evidence="2">Unannotated protein</fullName>
    </submittedName>
</protein>
<dbReference type="SUPFAM" id="SSF53098">
    <property type="entry name" value="Ribonuclease H-like"/>
    <property type="match status" value="1"/>
</dbReference>
<sequence length="205" mass="22207">MGDAFLAIDFETAAAGRGSACAVGAVLFEGGEGQTVAYTLIDPQIPESEWEPYNTFIHGIRPEDVRAAPRFIDAWEQIVQAFPNVPLVAHNASFDMGVIRAEFDRAGFEPSQPMPYTCSAVLAKKAWPDLKSVSLPIVCELFEIELDHHHAASDAAACGKLAIMAATALGAGSIDEALEKVGRRWGEIQPDLSYSTGYVRGRRQR</sequence>
<organism evidence="2">
    <name type="scientific">freshwater metagenome</name>
    <dbReference type="NCBI Taxonomy" id="449393"/>
    <lineage>
        <taxon>unclassified sequences</taxon>
        <taxon>metagenomes</taxon>
        <taxon>ecological metagenomes</taxon>
    </lineage>
</organism>
<dbReference type="Pfam" id="PF00929">
    <property type="entry name" value="RNase_T"/>
    <property type="match status" value="1"/>
</dbReference>
<dbReference type="AlphaFoldDB" id="A0A6J5YXU3"/>
<dbReference type="EMBL" id="CAESAO010000003">
    <property type="protein sequence ID" value="CAB4334306.1"/>
    <property type="molecule type" value="Genomic_DNA"/>
</dbReference>
<dbReference type="InterPro" id="IPR012337">
    <property type="entry name" value="RNaseH-like_sf"/>
</dbReference>